<dbReference type="CDD" id="cd00167">
    <property type="entry name" value="SANT"/>
    <property type="match status" value="3"/>
</dbReference>
<feature type="compositionally biased region" description="Low complexity" evidence="5">
    <location>
        <begin position="620"/>
        <end position="638"/>
    </location>
</feature>
<feature type="region of interest" description="Disordered" evidence="5">
    <location>
        <begin position="222"/>
        <end position="330"/>
    </location>
</feature>
<dbReference type="GO" id="GO:0042796">
    <property type="term" value="P:snRNA transcription by RNA polymerase III"/>
    <property type="evidence" value="ECO:0007669"/>
    <property type="project" value="TreeGrafter"/>
</dbReference>
<organism evidence="8 9">
    <name type="scientific">Edaphochlamys debaryana</name>
    <dbReference type="NCBI Taxonomy" id="47281"/>
    <lineage>
        <taxon>Eukaryota</taxon>
        <taxon>Viridiplantae</taxon>
        <taxon>Chlorophyta</taxon>
        <taxon>core chlorophytes</taxon>
        <taxon>Chlorophyceae</taxon>
        <taxon>CS clade</taxon>
        <taxon>Chlamydomonadales</taxon>
        <taxon>Chlamydomonadales incertae sedis</taxon>
        <taxon>Edaphochlamys</taxon>
    </lineage>
</organism>
<sequence>MPVSAKSGAPWTDDEDALLAQYQAVYGNKWSQVSQHIPGRNGQQCAQRWRHKVNPNIVRDKWTAEEDSVLVKLVGELGVGKWATVARHLPGRTDQQCMGRWRRHLDPQISKDAWSPAEDAKLQSLHEQLGCCWSQIAKVMGNRTPQQCRGRWCIMTGGGHNKAKAASSPVGPRTPHPTRSSRRGVGATAVAAAAAARQACPSTVTRRGAVAAAPTEVPDMPAAGQATEAAQPPTVQQARRTRTRSGPRPSAAATLELPPPTAVRPDRPRRVVGRRAASSLQQLEEEDEDEEEPREGAEEEGQDSDREAESAEEDAEPAEEAGDEAAAGPSSCIRRGRVLLGLRVVTFRTRPRSTRTRPRGRVTAIRPVPSTSASPPPPPVPAARAGCRTRAARARLSAAAAAVALLSPPRTSLSLCLSQDMDEAVMLQGLLEDDDGEQAAALEPARAPCAEGAAAGCDTPRSADVSAPFAGDAAEQEARAEPEADEAQEQGGEGTGPQLRRSMRCRANTRSGASGGTGSSGRSAGRSGSGSGRQGRSGAGGSTVDSEAGCGGSRQSAGRTVDAPSEEVHSHATGSPRKTRSGRCYFALTASAAATSTGTPRRRRQRTPPASQSAGQDPNGAGSSEAAPATSTAADGDANAAGPSGQHAGSAAAVPGPSRRASRAGEAARADEAAVPRPMLSDDDESSSESVEAGPAATPPGGAAAAAGPAQPEMASPPLQLQIPQEQVLDALLPGSGRSSFGLPDAAAGHASPAPGDQPLDWQQVVGSPPTSSLLALLHAGLLNTPTGTPGPSPGPAALRAPVPAGMPQVTPGCSNGWSDVPPLSWSEWRKVNGGFGVMTAKALEQAPGAGTPDNTRVASRTAGVQGATTHAAEETPRRDMFVRHLSLTAAGTSTAAASVAMLEGRGHIEQDDGEGHGEGTGRLSSGARSVLVSPSGSVHSQSRPRRSATRRASADEVILERDVHMRLAGVSTGPGGVCEGVAPRPFSALASAMLVGCSPRHGHHASADAAALPDFCSPSKRLRMAASEPGAAAAACGASTAAPLSAVGASNDAGPSAPVAVPSRAAVGSRLGAGAFGLSTSAGAARPPATLLDNLPPNLRSWRDPAPQSSLMSRLQQLESACPTVKAEPGASLPALPPLPAMTTSSTLSPAAPLMAGAMPVQLMAMPPAAALPQPRPLPVPPAPQIPIPPALARALMPPPSSRARQLSTQGLAPLPPPPPLPALPFSVLAPAPGGGGGQDTGMGEASSAGVAPLSFGTISTQGQMVTRGHMTLPTLALPKPPGGPQQRPMTSLFPVLTISSFNAGKENSESFH</sequence>
<feature type="region of interest" description="Disordered" evidence="5">
    <location>
        <begin position="1199"/>
        <end position="1221"/>
    </location>
</feature>
<dbReference type="PROSITE" id="PS50090">
    <property type="entry name" value="MYB_LIKE"/>
    <property type="match status" value="3"/>
</dbReference>
<feature type="domain" description="HTH myb-type" evidence="7">
    <location>
        <begin position="1"/>
        <end position="50"/>
    </location>
</feature>
<feature type="region of interest" description="Disordered" evidence="5">
    <location>
        <begin position="909"/>
        <end position="956"/>
    </location>
</feature>
<keyword evidence="9" id="KW-1185">Reference proteome</keyword>
<feature type="compositionally biased region" description="Acidic residues" evidence="5">
    <location>
        <begin position="310"/>
        <end position="323"/>
    </location>
</feature>
<gene>
    <name evidence="8" type="ORF">HYH03_003180</name>
</gene>
<feature type="compositionally biased region" description="Basic and acidic residues" evidence="5">
    <location>
        <begin position="909"/>
        <end position="920"/>
    </location>
</feature>
<dbReference type="GO" id="GO:0000978">
    <property type="term" value="F:RNA polymerase II cis-regulatory region sequence-specific DNA binding"/>
    <property type="evidence" value="ECO:0007669"/>
    <property type="project" value="TreeGrafter"/>
</dbReference>
<evidence type="ECO:0000256" key="4">
    <source>
        <dbReference type="ARBA" id="ARBA00023242"/>
    </source>
</evidence>
<feature type="domain" description="Myb-like" evidence="6">
    <location>
        <begin position="106"/>
        <end position="152"/>
    </location>
</feature>
<proteinExistence type="predicted"/>
<comment type="caution">
    <text evidence="8">The sequence shown here is derived from an EMBL/GenBank/DDBJ whole genome shotgun (WGS) entry which is preliminary data.</text>
</comment>
<keyword evidence="1" id="KW-0805">Transcription regulation</keyword>
<evidence type="ECO:0000313" key="9">
    <source>
        <dbReference type="Proteomes" id="UP000612055"/>
    </source>
</evidence>
<feature type="domain" description="HTH myb-type" evidence="7">
    <location>
        <begin position="111"/>
        <end position="160"/>
    </location>
</feature>
<evidence type="ECO:0000256" key="2">
    <source>
        <dbReference type="ARBA" id="ARBA00023125"/>
    </source>
</evidence>
<feature type="domain" description="Myb-like" evidence="6">
    <location>
        <begin position="10"/>
        <end position="53"/>
    </location>
</feature>
<evidence type="ECO:0000313" key="8">
    <source>
        <dbReference type="EMBL" id="KAG2498994.1"/>
    </source>
</evidence>
<name>A0A835YJU5_9CHLO</name>
<dbReference type="InterPro" id="IPR001005">
    <property type="entry name" value="SANT/Myb"/>
</dbReference>
<feature type="region of interest" description="Disordered" evidence="5">
    <location>
        <begin position="160"/>
        <end position="188"/>
    </location>
</feature>
<evidence type="ECO:0000256" key="3">
    <source>
        <dbReference type="ARBA" id="ARBA00023163"/>
    </source>
</evidence>
<dbReference type="Pfam" id="PF13921">
    <property type="entry name" value="Myb_DNA-bind_6"/>
    <property type="match status" value="1"/>
</dbReference>
<dbReference type="Pfam" id="PF00249">
    <property type="entry name" value="Myb_DNA-binding"/>
    <property type="match status" value="1"/>
</dbReference>
<keyword evidence="3" id="KW-0804">Transcription</keyword>
<feature type="compositionally biased region" description="Low complexity" evidence="5">
    <location>
        <begin position="246"/>
        <end position="256"/>
    </location>
</feature>
<feature type="compositionally biased region" description="Acidic residues" evidence="5">
    <location>
        <begin position="283"/>
        <end position="302"/>
    </location>
</feature>
<feature type="compositionally biased region" description="Low complexity" evidence="5">
    <location>
        <begin position="589"/>
        <end position="599"/>
    </location>
</feature>
<evidence type="ECO:0000256" key="1">
    <source>
        <dbReference type="ARBA" id="ARBA00023015"/>
    </source>
</evidence>
<protein>
    <submittedName>
        <fullName evidence="8">Uncharacterized protein</fullName>
    </submittedName>
</protein>
<evidence type="ECO:0000259" key="7">
    <source>
        <dbReference type="PROSITE" id="PS51294"/>
    </source>
</evidence>
<keyword evidence="4" id="KW-0539">Nucleus</keyword>
<dbReference type="SUPFAM" id="SSF46689">
    <property type="entry name" value="Homeodomain-like"/>
    <property type="match status" value="2"/>
</dbReference>
<keyword evidence="2" id="KW-0238">DNA-binding</keyword>
<dbReference type="PROSITE" id="PS51294">
    <property type="entry name" value="HTH_MYB"/>
    <property type="match status" value="3"/>
</dbReference>
<dbReference type="Gene3D" id="1.10.10.60">
    <property type="entry name" value="Homeodomain-like"/>
    <property type="match status" value="3"/>
</dbReference>
<dbReference type="GO" id="GO:0001006">
    <property type="term" value="F:RNA polymerase III type 3 promoter sequence-specific DNA binding"/>
    <property type="evidence" value="ECO:0007669"/>
    <property type="project" value="TreeGrafter"/>
</dbReference>
<feature type="compositionally biased region" description="Low complexity" evidence="5">
    <location>
        <begin position="656"/>
        <end position="665"/>
    </location>
</feature>
<dbReference type="InterPro" id="IPR051575">
    <property type="entry name" value="Myb-like_DNA-bd"/>
</dbReference>
<feature type="region of interest" description="Disordered" evidence="5">
    <location>
        <begin position="733"/>
        <end position="759"/>
    </location>
</feature>
<dbReference type="SMART" id="SM00717">
    <property type="entry name" value="SANT"/>
    <property type="match status" value="3"/>
</dbReference>
<reference evidence="8" key="1">
    <citation type="journal article" date="2020" name="bioRxiv">
        <title>Comparative genomics of Chlamydomonas.</title>
        <authorList>
            <person name="Craig R.J."/>
            <person name="Hasan A.R."/>
            <person name="Ness R.W."/>
            <person name="Keightley P.D."/>
        </authorList>
    </citation>
    <scope>NUCLEOTIDE SEQUENCE</scope>
    <source>
        <strain evidence="8">CCAP 11/70</strain>
    </source>
</reference>
<dbReference type="PANTHER" id="PTHR46621:SF1">
    <property type="entry name" value="SNRNA-ACTIVATING PROTEIN COMPLEX SUBUNIT 4"/>
    <property type="match status" value="1"/>
</dbReference>
<feature type="region of interest" description="Disordered" evidence="5">
    <location>
        <begin position="452"/>
        <end position="716"/>
    </location>
</feature>
<feature type="compositionally biased region" description="Low complexity" evidence="5">
    <location>
        <begin position="688"/>
        <end position="710"/>
    </location>
</feature>
<feature type="domain" description="HTH myb-type" evidence="7">
    <location>
        <begin position="54"/>
        <end position="109"/>
    </location>
</feature>
<dbReference type="PANTHER" id="PTHR46621">
    <property type="entry name" value="SNRNA-ACTIVATING PROTEIN COMPLEX SUBUNIT 4"/>
    <property type="match status" value="1"/>
</dbReference>
<accession>A0A835YJU5</accession>
<feature type="compositionally biased region" description="Polar residues" evidence="5">
    <location>
        <begin position="923"/>
        <end position="942"/>
    </location>
</feature>
<evidence type="ECO:0000256" key="5">
    <source>
        <dbReference type="SAM" id="MobiDB-lite"/>
    </source>
</evidence>
<dbReference type="InterPro" id="IPR017930">
    <property type="entry name" value="Myb_dom"/>
</dbReference>
<dbReference type="EMBL" id="JAEHOE010000008">
    <property type="protein sequence ID" value="KAG2498994.1"/>
    <property type="molecule type" value="Genomic_DNA"/>
</dbReference>
<feature type="compositionally biased region" description="Gly residues" evidence="5">
    <location>
        <begin position="527"/>
        <end position="541"/>
    </location>
</feature>
<dbReference type="GO" id="GO:0019185">
    <property type="term" value="C:snRNA-activating protein complex"/>
    <property type="evidence" value="ECO:0007669"/>
    <property type="project" value="TreeGrafter"/>
</dbReference>
<feature type="domain" description="Myb-like" evidence="6">
    <location>
        <begin position="54"/>
        <end position="105"/>
    </location>
</feature>
<dbReference type="OrthoDB" id="544267at2759"/>
<dbReference type="Proteomes" id="UP000612055">
    <property type="component" value="Unassembled WGS sequence"/>
</dbReference>
<evidence type="ECO:0000259" key="6">
    <source>
        <dbReference type="PROSITE" id="PS50090"/>
    </source>
</evidence>
<dbReference type="InterPro" id="IPR009057">
    <property type="entry name" value="Homeodomain-like_sf"/>
</dbReference>
<dbReference type="GO" id="GO:0042795">
    <property type="term" value="P:snRNA transcription by RNA polymerase II"/>
    <property type="evidence" value="ECO:0007669"/>
    <property type="project" value="TreeGrafter"/>
</dbReference>